<dbReference type="PIRSF" id="PIRSF034285">
    <property type="entry name" value="UCP034285"/>
    <property type="match status" value="1"/>
</dbReference>
<organism evidence="2 3">
    <name type="scientific">Halovulum marinum</name>
    <dbReference type="NCBI Taxonomy" id="2662447"/>
    <lineage>
        <taxon>Bacteria</taxon>
        <taxon>Pseudomonadati</taxon>
        <taxon>Pseudomonadota</taxon>
        <taxon>Alphaproteobacteria</taxon>
        <taxon>Rhodobacterales</taxon>
        <taxon>Paracoccaceae</taxon>
        <taxon>Halovulum</taxon>
    </lineage>
</organism>
<dbReference type="AlphaFoldDB" id="A0A6L5YXP4"/>
<gene>
    <name evidence="2" type="ORF">GE300_03825</name>
</gene>
<protein>
    <submittedName>
        <fullName evidence="2">DNA repair protein</fullName>
    </submittedName>
</protein>
<sequence length="269" mass="28665">MEMHAAATLDRLSLGPRKGRAARLRLGLPGPDAVLGGGLERDGLHEVRAPLARGIGAATGLVAALLAQLCRGPRGRVLWVTDPAALPDAGLLCPDGLAQYGLDPGALTLVHPVDLKSALWAADEGARCTDLAAVVLHVKGNPKLLDRVATRRLMIRARDSGVMVLILRQSGAEEANAALTRWRVEPLPSPPDASFPEGIGLPCHRLVLERSRDGRSGAWSVTWNPKRKTFTHGPRQTEQEVSGPRLPAPAHRPDRPGALGQVVDLRRAT</sequence>
<dbReference type="Proteomes" id="UP000474957">
    <property type="component" value="Unassembled WGS sequence"/>
</dbReference>
<dbReference type="SUPFAM" id="SSF52540">
    <property type="entry name" value="P-loop containing nucleoside triphosphate hydrolases"/>
    <property type="match status" value="1"/>
</dbReference>
<dbReference type="EMBL" id="WIND01000002">
    <property type="protein sequence ID" value="MSU88749.1"/>
    <property type="molecule type" value="Genomic_DNA"/>
</dbReference>
<accession>A0A6L5YXP4</accession>
<evidence type="ECO:0000256" key="1">
    <source>
        <dbReference type="SAM" id="MobiDB-lite"/>
    </source>
</evidence>
<comment type="caution">
    <text evidence="2">The sequence shown here is derived from an EMBL/GenBank/DDBJ whole genome shotgun (WGS) entry which is preliminary data.</text>
</comment>
<dbReference type="InterPro" id="IPR027417">
    <property type="entry name" value="P-loop_NTPase"/>
</dbReference>
<dbReference type="RefSeq" id="WP_154445086.1">
    <property type="nucleotide sequence ID" value="NZ_WIND01000002.1"/>
</dbReference>
<proteinExistence type="predicted"/>
<evidence type="ECO:0000313" key="3">
    <source>
        <dbReference type="Proteomes" id="UP000474957"/>
    </source>
</evidence>
<feature type="region of interest" description="Disordered" evidence="1">
    <location>
        <begin position="225"/>
        <end position="269"/>
    </location>
</feature>
<name>A0A6L5YXP4_9RHOB</name>
<dbReference type="InterPro" id="IPR017026">
    <property type="entry name" value="ImuA"/>
</dbReference>
<keyword evidence="3" id="KW-1185">Reference proteome</keyword>
<evidence type="ECO:0000313" key="2">
    <source>
        <dbReference type="EMBL" id="MSU88749.1"/>
    </source>
</evidence>
<reference evidence="2 3" key="1">
    <citation type="submission" date="2019-10" db="EMBL/GenBank/DDBJ databases">
        <title>Cognatihalovulum marinum gen. nov. sp. nov., a new member of the family Rhodobacteraceae isolated from deep seawater of the Northwest Indian Ocean.</title>
        <authorList>
            <person name="Ruan C."/>
            <person name="Wang J."/>
            <person name="Zheng X."/>
            <person name="Song L."/>
            <person name="Zhu Y."/>
            <person name="Huang Y."/>
            <person name="Lu Z."/>
            <person name="Du W."/>
            <person name="Huang L."/>
            <person name="Dai X."/>
        </authorList>
    </citation>
    <scope>NUCLEOTIDE SEQUENCE [LARGE SCALE GENOMIC DNA]</scope>
    <source>
        <strain evidence="2 3">2CG4</strain>
    </source>
</reference>
<dbReference type="Gene3D" id="3.40.50.300">
    <property type="entry name" value="P-loop containing nucleotide triphosphate hydrolases"/>
    <property type="match status" value="1"/>
</dbReference>